<keyword evidence="2" id="KW-1185">Reference proteome</keyword>
<dbReference type="Proteomes" id="UP001157418">
    <property type="component" value="Unassembled WGS sequence"/>
</dbReference>
<gene>
    <name evidence="1" type="ORF">LVIROSA_LOCUS12493</name>
</gene>
<accession>A0AAU9MMB5</accession>
<name>A0AAU9MMB5_9ASTR</name>
<evidence type="ECO:0000313" key="1">
    <source>
        <dbReference type="EMBL" id="CAH1425344.1"/>
    </source>
</evidence>
<proteinExistence type="predicted"/>
<comment type="caution">
    <text evidence="1">The sequence shown here is derived from an EMBL/GenBank/DDBJ whole genome shotgun (WGS) entry which is preliminary data.</text>
</comment>
<sequence>MRIVASVRSGEKLRLRNEAYCGQHWNQWNCFGLFHKIHISVHRRRRRNAHAKDKPSTKCDCLILLRKKETEIVGLKYR</sequence>
<reference evidence="1 2" key="1">
    <citation type="submission" date="2022-01" db="EMBL/GenBank/DDBJ databases">
        <authorList>
            <person name="Xiong W."/>
            <person name="Schranz E."/>
        </authorList>
    </citation>
    <scope>NUCLEOTIDE SEQUENCE [LARGE SCALE GENOMIC DNA]</scope>
</reference>
<evidence type="ECO:0000313" key="2">
    <source>
        <dbReference type="Proteomes" id="UP001157418"/>
    </source>
</evidence>
<organism evidence="1 2">
    <name type="scientific">Lactuca virosa</name>
    <dbReference type="NCBI Taxonomy" id="75947"/>
    <lineage>
        <taxon>Eukaryota</taxon>
        <taxon>Viridiplantae</taxon>
        <taxon>Streptophyta</taxon>
        <taxon>Embryophyta</taxon>
        <taxon>Tracheophyta</taxon>
        <taxon>Spermatophyta</taxon>
        <taxon>Magnoliopsida</taxon>
        <taxon>eudicotyledons</taxon>
        <taxon>Gunneridae</taxon>
        <taxon>Pentapetalae</taxon>
        <taxon>asterids</taxon>
        <taxon>campanulids</taxon>
        <taxon>Asterales</taxon>
        <taxon>Asteraceae</taxon>
        <taxon>Cichorioideae</taxon>
        <taxon>Cichorieae</taxon>
        <taxon>Lactucinae</taxon>
        <taxon>Lactuca</taxon>
    </lineage>
</organism>
<protein>
    <submittedName>
        <fullName evidence="1">Uncharacterized protein</fullName>
    </submittedName>
</protein>
<dbReference type="AlphaFoldDB" id="A0AAU9MMB5"/>
<dbReference type="EMBL" id="CAKMRJ010002223">
    <property type="protein sequence ID" value="CAH1425344.1"/>
    <property type="molecule type" value="Genomic_DNA"/>
</dbReference>